<organism evidence="2 3">
    <name type="scientific">Citrullus colocynthis</name>
    <name type="common">colocynth</name>
    <dbReference type="NCBI Taxonomy" id="252529"/>
    <lineage>
        <taxon>Eukaryota</taxon>
        <taxon>Viridiplantae</taxon>
        <taxon>Streptophyta</taxon>
        <taxon>Embryophyta</taxon>
        <taxon>Tracheophyta</taxon>
        <taxon>Spermatophyta</taxon>
        <taxon>Magnoliopsida</taxon>
        <taxon>eudicotyledons</taxon>
        <taxon>Gunneridae</taxon>
        <taxon>Pentapetalae</taxon>
        <taxon>rosids</taxon>
        <taxon>fabids</taxon>
        <taxon>Cucurbitales</taxon>
        <taxon>Cucurbitaceae</taxon>
        <taxon>Benincaseae</taxon>
        <taxon>Citrullus</taxon>
    </lineage>
</organism>
<accession>A0ABP0Y7I4</accession>
<protein>
    <submittedName>
        <fullName evidence="2">Uncharacterized protein</fullName>
    </submittedName>
</protein>
<dbReference type="EMBL" id="OZ021736">
    <property type="protein sequence ID" value="CAK9314662.1"/>
    <property type="molecule type" value="Genomic_DNA"/>
</dbReference>
<feature type="compositionally biased region" description="Polar residues" evidence="1">
    <location>
        <begin position="70"/>
        <end position="83"/>
    </location>
</feature>
<evidence type="ECO:0000256" key="1">
    <source>
        <dbReference type="SAM" id="MobiDB-lite"/>
    </source>
</evidence>
<proteinExistence type="predicted"/>
<feature type="compositionally biased region" description="Gly residues" evidence="1">
    <location>
        <begin position="38"/>
        <end position="57"/>
    </location>
</feature>
<keyword evidence="3" id="KW-1185">Reference proteome</keyword>
<dbReference type="Proteomes" id="UP001642487">
    <property type="component" value="Chromosome 2"/>
</dbReference>
<evidence type="ECO:0000313" key="2">
    <source>
        <dbReference type="EMBL" id="CAK9314662.1"/>
    </source>
</evidence>
<gene>
    <name evidence="2" type="ORF">CITCOLO1_LOCUS6426</name>
</gene>
<evidence type="ECO:0000313" key="3">
    <source>
        <dbReference type="Proteomes" id="UP001642487"/>
    </source>
</evidence>
<name>A0ABP0Y7I4_9ROSI</name>
<reference evidence="2 3" key="1">
    <citation type="submission" date="2024-03" db="EMBL/GenBank/DDBJ databases">
        <authorList>
            <person name="Gkanogiannis A."/>
            <person name="Becerra Lopez-Lavalle L."/>
        </authorList>
    </citation>
    <scope>NUCLEOTIDE SEQUENCE [LARGE SCALE GENOMIC DNA]</scope>
</reference>
<sequence length="127" mass="13892">MNMMDNESHEECGLLNGESCSRHVEARRRHSASTGHTCDGGGRLRGDGGVVERGGPGFKKPSGVWPTLSGPVNTESKLRSNPDNPDAYRRVSRFLEITISFSNSKLFNWQKSTGKDDTNGSRAVEIL</sequence>
<feature type="region of interest" description="Disordered" evidence="1">
    <location>
        <begin position="23"/>
        <end position="87"/>
    </location>
</feature>